<protein>
    <submittedName>
        <fullName evidence="4">Glycosyltransferase family 2 protein</fullName>
    </submittedName>
</protein>
<geneLocation type="plasmid" evidence="4 5">
    <name>unnamed2</name>
</geneLocation>
<proteinExistence type="predicted"/>
<evidence type="ECO:0000256" key="2">
    <source>
        <dbReference type="ARBA" id="ARBA00022695"/>
    </source>
</evidence>
<dbReference type="SUPFAM" id="SSF53448">
    <property type="entry name" value="Nucleotide-diphospho-sugar transferases"/>
    <property type="match status" value="2"/>
</dbReference>
<reference evidence="4" key="2">
    <citation type="journal article" date="2023" name="MicrobiologyOpen">
        <title>Genomics of the tumorigenes clade of the family Rhizobiaceae and description of Rhizobium rhododendri sp. nov.</title>
        <authorList>
            <person name="Kuzmanovic N."/>
            <person name="diCenzo G.C."/>
            <person name="Bunk B."/>
            <person name="Sproeer C."/>
            <person name="Fruehling A."/>
            <person name="Neumann-Schaal M."/>
            <person name="Overmann J."/>
            <person name="Smalla K."/>
        </authorList>
    </citation>
    <scope>NUCLEOTIDE SEQUENCE</scope>
    <source>
        <strain evidence="4">Rho-6.2</strain>
        <plasmid evidence="4">unnamed2</plasmid>
    </source>
</reference>
<reference evidence="4" key="1">
    <citation type="journal article" date="2019" name="Phytopathology">
        <title>A Novel Group of Rhizobium tumorigenes-Like Agrobacteria Associated with Crown Gall Disease of Rhododendron and Blueberry.</title>
        <authorList>
            <person name="Kuzmanovic N."/>
            <person name="Behrens P."/>
            <person name="Idczak E."/>
            <person name="Wagner S."/>
            <person name="Gotz M."/>
            <person name="Sproer C."/>
            <person name="Bunk B."/>
            <person name="Overmann J."/>
            <person name="Smalla K."/>
        </authorList>
    </citation>
    <scope>NUCLEOTIDE SEQUENCE</scope>
    <source>
        <strain evidence="4">Rho-6.2</strain>
    </source>
</reference>
<sequence length="508" mass="56199">MQILMPIASRSQFFPEQEYFFPKPLIEIAGKPMIDCVVSALRTTIADARFCFIISADDARRFSLDETLMIVGGQGTKVIQRVGETRGGLCSALLAGDELDLEAPLVICNSDQIIDAPLMEILEKFRQDDVASGVVTFRSVHPRWCYIVPEGDGRVAQAAEKRVVSDIAVAGFYYFRRAGDFFAAARRAILNGDDVEGQYYFSAALNQIILSDEQVAYVKIEASRYYSFYSPEKIAEFAATELAASLRDQSRDDRPINVLIPAAGEGSRFARQNWRKPKPFIDVDGRMMLEHVIGNVCPPNATPTVLLRAEHMKACDGDVQLLRAMGTTIRPVDRLTEGTACTVLLARSSFDNDRPLLIANSDQWVDFDCSAFIKDCLQRKLDGSILVFRDAQMDPKWSFAKVDDRGLVTEVAEKKPISDLATVGIYLFRRGSDFVRAAVDMIACNDRVNNEFYTCPAYNYMIRNGARIGVYKVSPDAMKGLGTPEDLNAYLAASGLPSSADAPLAMAS</sequence>
<feature type="domain" description="Nucleotidyl transferase" evidence="3">
    <location>
        <begin position="259"/>
        <end position="431"/>
    </location>
</feature>
<dbReference type="RefSeq" id="WP_142829420.1">
    <property type="nucleotide sequence ID" value="NZ_CP117270.1"/>
</dbReference>
<evidence type="ECO:0000313" key="5">
    <source>
        <dbReference type="Proteomes" id="UP000318939"/>
    </source>
</evidence>
<dbReference type="PANTHER" id="PTHR43584">
    <property type="entry name" value="NUCLEOTIDYL TRANSFERASE"/>
    <property type="match status" value="1"/>
</dbReference>
<evidence type="ECO:0000259" key="3">
    <source>
        <dbReference type="Pfam" id="PF00483"/>
    </source>
</evidence>
<dbReference type="PANTHER" id="PTHR43584:SF8">
    <property type="entry name" value="N-ACETYLMURAMATE ALPHA-1-PHOSPHATE URIDYLYLTRANSFERASE"/>
    <property type="match status" value="1"/>
</dbReference>
<keyword evidence="4" id="KW-0614">Plasmid</keyword>
<organism evidence="4 5">
    <name type="scientific">Rhizobium rhododendri</name>
    <dbReference type="NCBI Taxonomy" id="2506430"/>
    <lineage>
        <taxon>Bacteria</taxon>
        <taxon>Pseudomonadati</taxon>
        <taxon>Pseudomonadota</taxon>
        <taxon>Alphaproteobacteria</taxon>
        <taxon>Hyphomicrobiales</taxon>
        <taxon>Rhizobiaceae</taxon>
        <taxon>Rhizobium/Agrobacterium group</taxon>
        <taxon>Rhizobium</taxon>
    </lineage>
</organism>
<name>A0ABY8IU54_9HYPH</name>
<accession>A0ABY8IU54</accession>
<keyword evidence="1" id="KW-0808">Transferase</keyword>
<dbReference type="CDD" id="cd04183">
    <property type="entry name" value="GT2_BcE_like"/>
    <property type="match status" value="2"/>
</dbReference>
<dbReference type="Gene3D" id="3.90.550.10">
    <property type="entry name" value="Spore Coat Polysaccharide Biosynthesis Protein SpsA, Chain A"/>
    <property type="match status" value="2"/>
</dbReference>
<dbReference type="Pfam" id="PF00483">
    <property type="entry name" value="NTP_transferase"/>
    <property type="match status" value="2"/>
</dbReference>
<evidence type="ECO:0000256" key="1">
    <source>
        <dbReference type="ARBA" id="ARBA00022679"/>
    </source>
</evidence>
<dbReference type="Proteomes" id="UP000318939">
    <property type="component" value="Plasmid unnamed2"/>
</dbReference>
<dbReference type="InterPro" id="IPR005835">
    <property type="entry name" value="NTP_transferase_dom"/>
</dbReference>
<evidence type="ECO:0000313" key="4">
    <source>
        <dbReference type="EMBL" id="WFS26681.1"/>
    </source>
</evidence>
<dbReference type="InterPro" id="IPR050065">
    <property type="entry name" value="GlmU-like"/>
</dbReference>
<dbReference type="EMBL" id="CP117270">
    <property type="protein sequence ID" value="WFS26681.1"/>
    <property type="molecule type" value="Genomic_DNA"/>
</dbReference>
<feature type="domain" description="Nucleotidyl transferase" evidence="3">
    <location>
        <begin position="22"/>
        <end position="177"/>
    </location>
</feature>
<dbReference type="InterPro" id="IPR029044">
    <property type="entry name" value="Nucleotide-diphossugar_trans"/>
</dbReference>
<keyword evidence="5" id="KW-1185">Reference proteome</keyword>
<gene>
    <name evidence="4" type="ORF">PR018_27255</name>
</gene>
<keyword evidence="2" id="KW-0548">Nucleotidyltransferase</keyword>